<dbReference type="EMBL" id="CAJOBI010151446">
    <property type="protein sequence ID" value="CAF4812405.1"/>
    <property type="molecule type" value="Genomic_DNA"/>
</dbReference>
<reference evidence="1" key="1">
    <citation type="submission" date="2021-02" db="EMBL/GenBank/DDBJ databases">
        <authorList>
            <person name="Nowell W R."/>
        </authorList>
    </citation>
    <scope>NUCLEOTIDE SEQUENCE</scope>
</reference>
<comment type="caution">
    <text evidence="1">The sequence shown here is derived from an EMBL/GenBank/DDBJ whole genome shotgun (WGS) entry which is preliminary data.</text>
</comment>
<organism evidence="1 2">
    <name type="scientific">Rotaria magnacalcarata</name>
    <dbReference type="NCBI Taxonomy" id="392030"/>
    <lineage>
        <taxon>Eukaryota</taxon>
        <taxon>Metazoa</taxon>
        <taxon>Spiralia</taxon>
        <taxon>Gnathifera</taxon>
        <taxon>Rotifera</taxon>
        <taxon>Eurotatoria</taxon>
        <taxon>Bdelloidea</taxon>
        <taxon>Philodinida</taxon>
        <taxon>Philodinidae</taxon>
        <taxon>Rotaria</taxon>
    </lineage>
</organism>
<protein>
    <submittedName>
        <fullName evidence="1">Uncharacterized protein</fullName>
    </submittedName>
</protein>
<sequence>LPTLQHVVVIPFVPDYSMDLSGIPNSVAVQDFLAMPGENIAPLE</sequence>
<proteinExistence type="predicted"/>
<dbReference type="AlphaFoldDB" id="A0A8S3BCL8"/>
<accession>A0A8S3BCL8</accession>
<evidence type="ECO:0000313" key="1">
    <source>
        <dbReference type="EMBL" id="CAF4812405.1"/>
    </source>
</evidence>
<name>A0A8S3BCL8_9BILA</name>
<feature type="non-terminal residue" evidence="1">
    <location>
        <position position="44"/>
    </location>
</feature>
<feature type="non-terminal residue" evidence="1">
    <location>
        <position position="1"/>
    </location>
</feature>
<dbReference type="Proteomes" id="UP000676336">
    <property type="component" value="Unassembled WGS sequence"/>
</dbReference>
<evidence type="ECO:0000313" key="2">
    <source>
        <dbReference type="Proteomes" id="UP000676336"/>
    </source>
</evidence>
<gene>
    <name evidence="1" type="ORF">SMN809_LOCUS47653</name>
</gene>